<feature type="compositionally biased region" description="Low complexity" evidence="1">
    <location>
        <begin position="70"/>
        <end position="120"/>
    </location>
</feature>
<evidence type="ECO:0000313" key="2">
    <source>
        <dbReference type="EMBL" id="KAA6388273.1"/>
    </source>
</evidence>
<feature type="region of interest" description="Disordered" evidence="1">
    <location>
        <begin position="156"/>
        <end position="191"/>
    </location>
</feature>
<evidence type="ECO:0000313" key="3">
    <source>
        <dbReference type="Proteomes" id="UP000324800"/>
    </source>
</evidence>
<protein>
    <submittedName>
        <fullName evidence="2">Uncharacterized protein</fullName>
    </submittedName>
</protein>
<organism evidence="2 3">
    <name type="scientific">Streblomastix strix</name>
    <dbReference type="NCBI Taxonomy" id="222440"/>
    <lineage>
        <taxon>Eukaryota</taxon>
        <taxon>Metamonada</taxon>
        <taxon>Preaxostyla</taxon>
        <taxon>Oxymonadida</taxon>
        <taxon>Streblomastigidae</taxon>
        <taxon>Streblomastix</taxon>
    </lineage>
</organism>
<sequence>MQMPMPVTIPSQFPKTFPDQTISERIFIHNHKQLISGLSLLFFHASRYAPFWKVDLNEQDDKDQDDEKMSNNSYSRNDNNSSNSTSTSSGYNKAENNKQNKSNQNVNINGNQIANSNTNTSSEQWKDIDAIFLVENPQNVNLPQPHLKKKYSNLKVNMEGTRNFKHAKSKRKMKEKEKEKEQQQSNNQQDENVVELTVQQTSRATVVWEGYLLFCYIARLFRMHSNRADPQSPAQTIVFIIPADKSDKADKNDGISKTQKSQNSNNSSISLNSAAGGGQRNCRRMVMLRADEKLLRTCCRQAYKLYIAALQS</sequence>
<name>A0A5J4W1F6_9EUKA</name>
<comment type="caution">
    <text evidence="2">The sequence shown here is derived from an EMBL/GenBank/DDBJ whole genome shotgun (WGS) entry which is preliminary data.</text>
</comment>
<feature type="region of interest" description="Disordered" evidence="1">
    <location>
        <begin position="60"/>
        <end position="121"/>
    </location>
</feature>
<feature type="compositionally biased region" description="Basic residues" evidence="1">
    <location>
        <begin position="163"/>
        <end position="173"/>
    </location>
</feature>
<dbReference type="Proteomes" id="UP000324800">
    <property type="component" value="Unassembled WGS sequence"/>
</dbReference>
<proteinExistence type="predicted"/>
<feature type="region of interest" description="Disordered" evidence="1">
    <location>
        <begin position="248"/>
        <end position="277"/>
    </location>
</feature>
<gene>
    <name evidence="2" type="ORF">EZS28_016198</name>
</gene>
<accession>A0A5J4W1F6</accession>
<reference evidence="2 3" key="1">
    <citation type="submission" date="2019-03" db="EMBL/GenBank/DDBJ databases">
        <title>Single cell metagenomics reveals metabolic interactions within the superorganism composed of flagellate Streblomastix strix and complex community of Bacteroidetes bacteria on its surface.</title>
        <authorList>
            <person name="Treitli S.C."/>
            <person name="Kolisko M."/>
            <person name="Husnik F."/>
            <person name="Keeling P."/>
            <person name="Hampl V."/>
        </authorList>
    </citation>
    <scope>NUCLEOTIDE SEQUENCE [LARGE SCALE GENOMIC DNA]</scope>
    <source>
        <strain evidence="2">ST1C</strain>
    </source>
</reference>
<dbReference type="AlphaFoldDB" id="A0A5J4W1F6"/>
<dbReference type="EMBL" id="SNRW01004047">
    <property type="protein sequence ID" value="KAA6388273.1"/>
    <property type="molecule type" value="Genomic_DNA"/>
</dbReference>
<feature type="compositionally biased region" description="Low complexity" evidence="1">
    <location>
        <begin position="255"/>
        <end position="273"/>
    </location>
</feature>
<evidence type="ECO:0000256" key="1">
    <source>
        <dbReference type="SAM" id="MobiDB-lite"/>
    </source>
</evidence>